<dbReference type="AlphaFoldDB" id="A0A9N8WJL4"/>
<gene>
    <name evidence="2" type="ORF">DERYTH_LOCUS2425</name>
</gene>
<dbReference type="Proteomes" id="UP000789405">
    <property type="component" value="Unassembled WGS sequence"/>
</dbReference>
<protein>
    <submittedName>
        <fullName evidence="2">11513_t:CDS:1</fullName>
    </submittedName>
</protein>
<dbReference type="EMBL" id="CAJVPY010000768">
    <property type="protein sequence ID" value="CAG8491283.1"/>
    <property type="molecule type" value="Genomic_DNA"/>
</dbReference>
<reference evidence="2" key="1">
    <citation type="submission" date="2021-06" db="EMBL/GenBank/DDBJ databases">
        <authorList>
            <person name="Kallberg Y."/>
            <person name="Tangrot J."/>
            <person name="Rosling A."/>
        </authorList>
    </citation>
    <scope>NUCLEOTIDE SEQUENCE</scope>
    <source>
        <strain evidence="2">MA453B</strain>
    </source>
</reference>
<proteinExistence type="predicted"/>
<feature type="region of interest" description="Disordered" evidence="1">
    <location>
        <begin position="30"/>
        <end position="52"/>
    </location>
</feature>
<organism evidence="2 3">
    <name type="scientific">Dentiscutata erythropus</name>
    <dbReference type="NCBI Taxonomy" id="1348616"/>
    <lineage>
        <taxon>Eukaryota</taxon>
        <taxon>Fungi</taxon>
        <taxon>Fungi incertae sedis</taxon>
        <taxon>Mucoromycota</taxon>
        <taxon>Glomeromycotina</taxon>
        <taxon>Glomeromycetes</taxon>
        <taxon>Diversisporales</taxon>
        <taxon>Gigasporaceae</taxon>
        <taxon>Dentiscutata</taxon>
    </lineage>
</organism>
<comment type="caution">
    <text evidence="2">The sequence shown here is derived from an EMBL/GenBank/DDBJ whole genome shotgun (WGS) entry which is preliminary data.</text>
</comment>
<keyword evidence="3" id="KW-1185">Reference proteome</keyword>
<evidence type="ECO:0000313" key="3">
    <source>
        <dbReference type="Proteomes" id="UP000789405"/>
    </source>
</evidence>
<feature type="region of interest" description="Disordered" evidence="1">
    <location>
        <begin position="74"/>
        <end position="116"/>
    </location>
</feature>
<evidence type="ECO:0000256" key="1">
    <source>
        <dbReference type="SAM" id="MobiDB-lite"/>
    </source>
</evidence>
<sequence length="116" mass="12944">MVAALPPVPKPEDPLVKFTEALTTMMTRLQKNPTIGTMPTDSTPPQNGGNEAQTFLNMHEEVIDPLFFLAKEIDKPAQHTHSKKRRVEEEASEPLEIYQETQGPTEKESSGEKEKG</sequence>
<evidence type="ECO:0000313" key="2">
    <source>
        <dbReference type="EMBL" id="CAG8491283.1"/>
    </source>
</evidence>
<accession>A0A9N8WJL4</accession>
<name>A0A9N8WJL4_9GLOM</name>
<feature type="compositionally biased region" description="Basic and acidic residues" evidence="1">
    <location>
        <begin position="105"/>
        <end position="116"/>
    </location>
</feature>
<dbReference type="OrthoDB" id="2484463at2759"/>